<keyword evidence="9" id="KW-0560">Oxidoreductase</keyword>
<dbReference type="PANTHER" id="PTHR24305">
    <property type="entry name" value="CYTOCHROME P450"/>
    <property type="match status" value="1"/>
</dbReference>
<dbReference type="InterPro" id="IPR001128">
    <property type="entry name" value="Cyt_P450"/>
</dbReference>
<evidence type="ECO:0000256" key="10">
    <source>
        <dbReference type="ARBA" id="ARBA00023004"/>
    </source>
</evidence>
<evidence type="ECO:0000256" key="11">
    <source>
        <dbReference type="ARBA" id="ARBA00023033"/>
    </source>
</evidence>
<dbReference type="InterPro" id="IPR002401">
    <property type="entry name" value="Cyt_P450_E_grp-I"/>
</dbReference>
<evidence type="ECO:0000313" key="15">
    <source>
        <dbReference type="Proteomes" id="UP001437256"/>
    </source>
</evidence>
<dbReference type="Pfam" id="PF00067">
    <property type="entry name" value="p450"/>
    <property type="match status" value="1"/>
</dbReference>
<feature type="transmembrane region" description="Helical" evidence="13">
    <location>
        <begin position="65"/>
        <end position="85"/>
    </location>
</feature>
<comment type="cofactor">
    <cofactor evidence="1">
        <name>heme</name>
        <dbReference type="ChEBI" id="CHEBI:30413"/>
    </cofactor>
</comment>
<keyword evidence="12 13" id="KW-0472">Membrane</keyword>
<evidence type="ECO:0000256" key="2">
    <source>
        <dbReference type="ARBA" id="ARBA00004370"/>
    </source>
</evidence>
<accession>A0ABR3A486</accession>
<proteinExistence type="inferred from homology"/>
<dbReference type="PANTHER" id="PTHR24305:SF166">
    <property type="entry name" value="CYTOCHROME P450 12A4, MITOCHONDRIAL-RELATED"/>
    <property type="match status" value="1"/>
</dbReference>
<evidence type="ECO:0000256" key="7">
    <source>
        <dbReference type="ARBA" id="ARBA00022723"/>
    </source>
</evidence>
<dbReference type="Proteomes" id="UP001437256">
    <property type="component" value="Unassembled WGS sequence"/>
</dbReference>
<evidence type="ECO:0000256" key="4">
    <source>
        <dbReference type="ARBA" id="ARBA00010617"/>
    </source>
</evidence>
<keyword evidence="7" id="KW-0479">Metal-binding</keyword>
<comment type="subcellular location">
    <subcellularLocation>
        <location evidence="2">Membrane</location>
    </subcellularLocation>
</comment>
<comment type="pathway">
    <text evidence="3">Secondary metabolite biosynthesis; terpenoid biosynthesis.</text>
</comment>
<dbReference type="EMBL" id="JBBXMP010000020">
    <property type="protein sequence ID" value="KAL0068197.1"/>
    <property type="molecule type" value="Genomic_DNA"/>
</dbReference>
<dbReference type="Gene3D" id="1.10.630.10">
    <property type="entry name" value="Cytochrome P450"/>
    <property type="match status" value="1"/>
</dbReference>
<keyword evidence="15" id="KW-1185">Reference proteome</keyword>
<evidence type="ECO:0000313" key="14">
    <source>
        <dbReference type="EMBL" id="KAL0068197.1"/>
    </source>
</evidence>
<evidence type="ECO:0000256" key="5">
    <source>
        <dbReference type="ARBA" id="ARBA00022617"/>
    </source>
</evidence>
<keyword evidence="10" id="KW-0408">Iron</keyword>
<evidence type="ECO:0000256" key="12">
    <source>
        <dbReference type="ARBA" id="ARBA00023136"/>
    </source>
</evidence>
<evidence type="ECO:0000256" key="1">
    <source>
        <dbReference type="ARBA" id="ARBA00001971"/>
    </source>
</evidence>
<feature type="transmembrane region" description="Helical" evidence="13">
    <location>
        <begin position="6"/>
        <end position="25"/>
    </location>
</feature>
<comment type="caution">
    <text evidence="14">The sequence shown here is derived from an EMBL/GenBank/DDBJ whole genome shotgun (WGS) entry which is preliminary data.</text>
</comment>
<evidence type="ECO:0000256" key="9">
    <source>
        <dbReference type="ARBA" id="ARBA00023002"/>
    </source>
</evidence>
<protein>
    <recommendedName>
        <fullName evidence="16">Cytochrome P450</fullName>
    </recommendedName>
</protein>
<sequence>MSQLFGDSPIVTIATFLGIANHLYFRRYEPVRTTVLRTAGILLAEPVLLLYLIQQFRPEIDLSFSAFSTAYLIFFTSLTTSIVLYRISPFHPLANIPGPMLFKITKFWRMYIFVTGRQHLALKALHDRYGPIIRIGPNDISVNDLESVRSILGAEGLPKGPAYLHGKEVGRPIPLVGTKGAERTYRRRVWSRGFTTEAVKEYQQIIVNKAAELLEALNMRAKVGLEVDLVQWFNFFAFDFMAEMSFSGGSDMLKDGRDTHGLIQLIQDGGWASQLASQVPWLTYLATFLPPNNTKLQRFAASWCDMRIKKGAERRDLWYHLTDEAGHEQAKPTPTVVASDSVLAIIAGSDTTAASMSNFIWCILAHPEAYKRVREEVDKEFPQGTDPLLDTSRYGGMKFMNACINESLRLLPPVPTNGPRIVPKGSGGRMVSGHLVAEGTQIQVPPFCVHMNPNNFSPNPETFIPERWLPGESGSMTTKLDAFIPFSYGPANCIGKNLAKLEMNMVLTAIVQRFDLEFAKGFDWKKWPEDKIDMFVTKNEPLRVVMRPRY</sequence>
<dbReference type="InterPro" id="IPR050121">
    <property type="entry name" value="Cytochrome_P450_monoxygenase"/>
</dbReference>
<dbReference type="PRINTS" id="PR00385">
    <property type="entry name" value="P450"/>
</dbReference>
<comment type="similarity">
    <text evidence="4">Belongs to the cytochrome P450 family.</text>
</comment>
<name>A0ABR3A486_9AGAR</name>
<keyword evidence="6 13" id="KW-0812">Transmembrane</keyword>
<evidence type="ECO:0000256" key="6">
    <source>
        <dbReference type="ARBA" id="ARBA00022692"/>
    </source>
</evidence>
<reference evidence="14 15" key="1">
    <citation type="submission" date="2024-05" db="EMBL/GenBank/DDBJ databases">
        <title>A draft genome resource for the thread blight pathogen Marasmius tenuissimus strain MS-2.</title>
        <authorList>
            <person name="Yulfo-Soto G.E."/>
            <person name="Baruah I.K."/>
            <person name="Amoako-Attah I."/>
            <person name="Bukari Y."/>
            <person name="Meinhardt L.W."/>
            <person name="Bailey B.A."/>
            <person name="Cohen S.P."/>
        </authorList>
    </citation>
    <scope>NUCLEOTIDE SEQUENCE [LARGE SCALE GENOMIC DNA]</scope>
    <source>
        <strain evidence="14 15">MS-2</strain>
    </source>
</reference>
<evidence type="ECO:0000256" key="8">
    <source>
        <dbReference type="ARBA" id="ARBA00022989"/>
    </source>
</evidence>
<gene>
    <name evidence="14" type="ORF">AAF712_004857</name>
</gene>
<evidence type="ECO:0000256" key="13">
    <source>
        <dbReference type="SAM" id="Phobius"/>
    </source>
</evidence>
<organism evidence="14 15">
    <name type="scientific">Marasmius tenuissimus</name>
    <dbReference type="NCBI Taxonomy" id="585030"/>
    <lineage>
        <taxon>Eukaryota</taxon>
        <taxon>Fungi</taxon>
        <taxon>Dikarya</taxon>
        <taxon>Basidiomycota</taxon>
        <taxon>Agaricomycotina</taxon>
        <taxon>Agaricomycetes</taxon>
        <taxon>Agaricomycetidae</taxon>
        <taxon>Agaricales</taxon>
        <taxon>Marasmiineae</taxon>
        <taxon>Marasmiaceae</taxon>
        <taxon>Marasmius</taxon>
    </lineage>
</organism>
<keyword evidence="11" id="KW-0503">Monooxygenase</keyword>
<dbReference type="SUPFAM" id="SSF48264">
    <property type="entry name" value="Cytochrome P450"/>
    <property type="match status" value="1"/>
</dbReference>
<keyword evidence="5" id="KW-0349">Heme</keyword>
<dbReference type="InterPro" id="IPR036396">
    <property type="entry name" value="Cyt_P450_sf"/>
</dbReference>
<dbReference type="PRINTS" id="PR00463">
    <property type="entry name" value="EP450I"/>
</dbReference>
<keyword evidence="8 13" id="KW-1133">Transmembrane helix</keyword>
<evidence type="ECO:0008006" key="16">
    <source>
        <dbReference type="Google" id="ProtNLM"/>
    </source>
</evidence>
<evidence type="ECO:0000256" key="3">
    <source>
        <dbReference type="ARBA" id="ARBA00004721"/>
    </source>
</evidence>